<dbReference type="AlphaFoldDB" id="A0A1A6H6L5"/>
<dbReference type="OrthoDB" id="5594015at2759"/>
<feature type="compositionally biased region" description="Basic residues" evidence="1">
    <location>
        <begin position="231"/>
        <end position="243"/>
    </location>
</feature>
<feature type="compositionally biased region" description="Basic and acidic residues" evidence="1">
    <location>
        <begin position="21"/>
        <end position="30"/>
    </location>
</feature>
<feature type="region of interest" description="Disordered" evidence="1">
    <location>
        <begin position="174"/>
        <end position="212"/>
    </location>
</feature>
<dbReference type="Proteomes" id="UP000092124">
    <property type="component" value="Unassembled WGS sequence"/>
</dbReference>
<feature type="region of interest" description="Disordered" evidence="1">
    <location>
        <begin position="1"/>
        <end position="30"/>
    </location>
</feature>
<evidence type="ECO:0000256" key="1">
    <source>
        <dbReference type="SAM" id="MobiDB-lite"/>
    </source>
</evidence>
<dbReference type="InterPro" id="IPR049431">
    <property type="entry name" value="UVSSA_C"/>
</dbReference>
<accession>A0A1A6H6L5</accession>
<dbReference type="STRING" id="56216.A0A1A6H6L5"/>
<dbReference type="PANTHER" id="PTHR28670:SF1">
    <property type="entry name" value="UV-STIMULATED SCAFFOLD PROTEIN A"/>
    <property type="match status" value="1"/>
</dbReference>
<dbReference type="InterPro" id="IPR018610">
    <property type="entry name" value="UVSSA"/>
</dbReference>
<dbReference type="PANTHER" id="PTHR28670">
    <property type="entry name" value="UV-STIMULATED SCAFFOLD PROTEIN A"/>
    <property type="match status" value="1"/>
</dbReference>
<keyword evidence="4" id="KW-1185">Reference proteome</keyword>
<name>A0A1A6H6L5_NEOLE</name>
<dbReference type="GO" id="GO:0005694">
    <property type="term" value="C:chromosome"/>
    <property type="evidence" value="ECO:0007669"/>
    <property type="project" value="TreeGrafter"/>
</dbReference>
<evidence type="ECO:0000313" key="3">
    <source>
        <dbReference type="EMBL" id="OBS73951.1"/>
    </source>
</evidence>
<dbReference type="GO" id="GO:0006283">
    <property type="term" value="P:transcription-coupled nucleotide-excision repair"/>
    <property type="evidence" value="ECO:0007669"/>
    <property type="project" value="TreeGrafter"/>
</dbReference>
<gene>
    <name evidence="3" type="ORF">A6R68_15512</name>
</gene>
<evidence type="ECO:0000259" key="2">
    <source>
        <dbReference type="Pfam" id="PF09740"/>
    </source>
</evidence>
<feature type="domain" description="UV-stimulated scaffold protein A C-terminal" evidence="2">
    <location>
        <begin position="110"/>
        <end position="188"/>
    </location>
</feature>
<dbReference type="Pfam" id="PF09740">
    <property type="entry name" value="DUF2043"/>
    <property type="match status" value="1"/>
</dbReference>
<organism evidence="3 4">
    <name type="scientific">Neotoma lepida</name>
    <name type="common">Desert woodrat</name>
    <dbReference type="NCBI Taxonomy" id="56216"/>
    <lineage>
        <taxon>Eukaryota</taxon>
        <taxon>Metazoa</taxon>
        <taxon>Chordata</taxon>
        <taxon>Craniata</taxon>
        <taxon>Vertebrata</taxon>
        <taxon>Euteleostomi</taxon>
        <taxon>Mammalia</taxon>
        <taxon>Eutheria</taxon>
        <taxon>Euarchontoglires</taxon>
        <taxon>Glires</taxon>
        <taxon>Rodentia</taxon>
        <taxon>Myomorpha</taxon>
        <taxon>Muroidea</taxon>
        <taxon>Cricetidae</taxon>
        <taxon>Neotominae</taxon>
        <taxon>Neotoma</taxon>
    </lineage>
</organism>
<sequence>MFPQTEALEDSEDEDQDFVEVPEKEGYEPRIPDHLRAEYGLEPKASLNTLEKGSAVCSIQEKTRTRKEEEASDPTSAAAQLLRLQDCLPSTSPSSTRVATLRVSGAPCRSDSQHRFWKPSEVEEEVDSAHVSEMLHSRHITFAGKFEPVQHQCRALRPNGRLCERQDRLKCPFHGKIIPRDDRGQPLNPEDRAREQRQQLQQQQAHPDWQDPEFMKDVEAATGVDLGSSRYSKKGKGKKKKHPNLTDLRERANTTRARLEKKVFAKAAVQRVVAAMNQMDQKKHEKFANQFNYALN</sequence>
<feature type="region of interest" description="Disordered" evidence="1">
    <location>
        <begin position="225"/>
        <end position="247"/>
    </location>
</feature>
<proteinExistence type="predicted"/>
<dbReference type="GO" id="GO:0000993">
    <property type="term" value="F:RNA polymerase II complex binding"/>
    <property type="evidence" value="ECO:0007669"/>
    <property type="project" value="TreeGrafter"/>
</dbReference>
<protein>
    <recommendedName>
        <fullName evidence="2">UV-stimulated scaffold protein A C-terminal domain-containing protein</fullName>
    </recommendedName>
</protein>
<feature type="compositionally biased region" description="Basic and acidic residues" evidence="1">
    <location>
        <begin position="178"/>
        <end position="197"/>
    </location>
</feature>
<evidence type="ECO:0000313" key="4">
    <source>
        <dbReference type="Proteomes" id="UP000092124"/>
    </source>
</evidence>
<dbReference type="EMBL" id="LZPO01044549">
    <property type="protein sequence ID" value="OBS73951.1"/>
    <property type="molecule type" value="Genomic_DNA"/>
</dbReference>
<feature type="compositionally biased region" description="Acidic residues" evidence="1">
    <location>
        <begin position="7"/>
        <end position="20"/>
    </location>
</feature>
<reference evidence="3 4" key="1">
    <citation type="submission" date="2016-06" db="EMBL/GenBank/DDBJ databases">
        <title>The Draft Genome Sequence and Annotation of the Desert Woodrat Neotoma lepida.</title>
        <authorList>
            <person name="Campbell M."/>
            <person name="Oakeson K.F."/>
            <person name="Yandell M."/>
            <person name="Halpert J.R."/>
            <person name="Dearing D."/>
        </authorList>
    </citation>
    <scope>NUCLEOTIDE SEQUENCE [LARGE SCALE GENOMIC DNA]</scope>
    <source>
        <strain evidence="3">417</strain>
        <tissue evidence="3">Liver</tissue>
    </source>
</reference>
<comment type="caution">
    <text evidence="3">The sequence shown here is derived from an EMBL/GenBank/DDBJ whole genome shotgun (WGS) entry which is preliminary data.</text>
</comment>
<dbReference type="GO" id="GO:0009411">
    <property type="term" value="P:response to UV"/>
    <property type="evidence" value="ECO:0007669"/>
    <property type="project" value="InterPro"/>
</dbReference>